<evidence type="ECO:0000313" key="2">
    <source>
        <dbReference type="Proteomes" id="UP000315995"/>
    </source>
</evidence>
<name>A0A4Y6Q2H4_PERCE</name>
<dbReference type="InterPro" id="IPR011990">
    <property type="entry name" value="TPR-like_helical_dom_sf"/>
</dbReference>
<dbReference type="RefSeq" id="WP_141200639.1">
    <property type="nucleotide sequence ID" value="NZ_CP041186.1"/>
</dbReference>
<organism evidence="1 2">
    <name type="scientific">Persicimonas caeni</name>
    <dbReference type="NCBI Taxonomy" id="2292766"/>
    <lineage>
        <taxon>Bacteria</taxon>
        <taxon>Deltaproteobacteria</taxon>
        <taxon>Bradymonadales</taxon>
        <taxon>Bradymonadaceae</taxon>
        <taxon>Persicimonas</taxon>
    </lineage>
</organism>
<proteinExistence type="predicted"/>
<dbReference type="SUPFAM" id="SSF48452">
    <property type="entry name" value="TPR-like"/>
    <property type="match status" value="1"/>
</dbReference>
<protein>
    <recommendedName>
        <fullName evidence="3">Tetratricopeptide repeat protein</fullName>
    </recommendedName>
</protein>
<dbReference type="AlphaFoldDB" id="A0A4Y6Q2H4"/>
<sequence length="847" mass="91909">MPTTTTSPSIRTGELAELRAALRGPSRLVSLVGPPGVGKSWLAEAALDADDELGFDTVLESLPSEGGLTHGTKTVVFLDDIDGAPSESLTGDIAHCLEAFPGLTVLTAGRFRFHAPDQHLIALDVLAHDEAIALFEQAAAQWRPGFRVDDTNLDTIAALVDGLDRLPLAIELAAARTSILTPRQMLDRLDRRFDLLASDAGRSLRDALSGSWQTLDELTRATAAQLGVFRGSFTLDAAEHVVNAGPQGPSTLDVIQRLLQRSLLSVVEPTASHTVRYRFLNSVRDFAQMQLQEAGDARPAERRHAAFFADAAHTYRTTRLGVDDLAARRAMSLDLPNLQTAHARFRDDEDAQLGHELCVALADLLIARRAFDEAAQVLSELPASDAASREIRAEAAYLRATLAIVDGDFEEAEALADRASTLLAGVDTCHVTGWLAHLEGYLASVAGRATDAQQSYERGLQTYRELGFDYGVGLCSTELGRIERDGGDLVAASRLLRRALDLLEPTGNDTATNRARALYGLALADMGETDAAIDELERCVRVNRELPPSQVEPTVPGCAGFLYFELGELERADELFAEQLELIDAQGYAGYRANALLDRGILALERGEVGQAQSLCRDALELSARGESMSGFSTLSAAQSCLAIVHAVRGNFAEARKRLEGGAPDQPNGLYTLAAAAVGLLEARHAREGGELAQAERLERRARARLDEEAMLSESAGGNRVQRLSLRRTIAQWHDAPAPTTGPVLELDEQARWFVFDGGERVDLSRRGSMRRLLLHLARTHLDAPGTRSTTFELLDAGWPDDTVSVEAGTNRVYTTMSRLRGLGLEEAIRTDDEGYFVDESVVVRWQ</sequence>
<dbReference type="SUPFAM" id="SSF52540">
    <property type="entry name" value="P-loop containing nucleoside triphosphate hydrolases"/>
    <property type="match status" value="1"/>
</dbReference>
<gene>
    <name evidence="1" type="ORF">FIV42_26665</name>
</gene>
<accession>A0A5B8YGF1</accession>
<dbReference type="Gene3D" id="1.25.40.10">
    <property type="entry name" value="Tetratricopeptide repeat domain"/>
    <property type="match status" value="1"/>
</dbReference>
<dbReference type="EMBL" id="CP041186">
    <property type="protein sequence ID" value="QDG54195.1"/>
    <property type="molecule type" value="Genomic_DNA"/>
</dbReference>
<accession>A0A4Y6Q2H4</accession>
<dbReference type="OrthoDB" id="9812579at2"/>
<dbReference type="PANTHER" id="PTHR47691">
    <property type="entry name" value="REGULATOR-RELATED"/>
    <property type="match status" value="1"/>
</dbReference>
<dbReference type="InterPro" id="IPR027417">
    <property type="entry name" value="P-loop_NTPase"/>
</dbReference>
<dbReference type="PANTHER" id="PTHR47691:SF3">
    <property type="entry name" value="HTH-TYPE TRANSCRIPTIONAL REGULATOR RV0890C-RELATED"/>
    <property type="match status" value="1"/>
</dbReference>
<dbReference type="Proteomes" id="UP000315995">
    <property type="component" value="Chromosome"/>
</dbReference>
<reference evidence="1 2" key="1">
    <citation type="submission" date="2019-06" db="EMBL/GenBank/DDBJ databases">
        <title>Persicimonas caeni gen. nov., sp. nov., a predatory bacterium isolated from solar saltern.</title>
        <authorList>
            <person name="Wang S."/>
        </authorList>
    </citation>
    <scope>NUCLEOTIDE SEQUENCE [LARGE SCALE GENOMIC DNA]</scope>
    <source>
        <strain evidence="1 2">YN101</strain>
    </source>
</reference>
<evidence type="ECO:0000313" key="1">
    <source>
        <dbReference type="EMBL" id="QDG54195.1"/>
    </source>
</evidence>
<keyword evidence="2" id="KW-1185">Reference proteome</keyword>
<evidence type="ECO:0008006" key="3">
    <source>
        <dbReference type="Google" id="ProtNLM"/>
    </source>
</evidence>